<feature type="binding site" evidence="5">
    <location>
        <position position="227"/>
    </location>
    <ligand>
        <name>a divalent metal cation</name>
        <dbReference type="ChEBI" id="CHEBI:60240"/>
        <label>1</label>
    </ligand>
</feature>
<dbReference type="Gene3D" id="3.40.1390.30">
    <property type="entry name" value="NIF3 (NGG1p interacting factor 3)-like"/>
    <property type="match status" value="2"/>
</dbReference>
<reference evidence="6 7" key="1">
    <citation type="submission" date="2016-10" db="EMBL/GenBank/DDBJ databases">
        <authorList>
            <person name="de Groot N.N."/>
        </authorList>
    </citation>
    <scope>NUCLEOTIDE SEQUENCE [LARGE SCALE GENOMIC DNA]</scope>
    <source>
        <strain evidence="6 7">ATCC BAA-466</strain>
    </source>
</reference>
<comment type="similarity">
    <text evidence="1">Belongs to the GTP cyclohydrolase I type 2/NIF3 family.</text>
</comment>
<gene>
    <name evidence="6" type="ORF">SAMN05421791_101275</name>
</gene>
<dbReference type="InterPro" id="IPR002678">
    <property type="entry name" value="DUF34/NIF3"/>
</dbReference>
<dbReference type="GO" id="GO:0046872">
    <property type="term" value="F:metal ion binding"/>
    <property type="evidence" value="ECO:0007669"/>
    <property type="project" value="UniProtKB-KW"/>
</dbReference>
<evidence type="ECO:0000256" key="1">
    <source>
        <dbReference type="ARBA" id="ARBA00006964"/>
    </source>
</evidence>
<evidence type="ECO:0000256" key="2">
    <source>
        <dbReference type="ARBA" id="ARBA00011643"/>
    </source>
</evidence>
<dbReference type="NCBIfam" id="TIGR00486">
    <property type="entry name" value="YbgI_SA1388"/>
    <property type="match status" value="1"/>
</dbReference>
<dbReference type="FunFam" id="3.40.1390.30:FF:000001">
    <property type="entry name" value="GTP cyclohydrolase 1 type 2"/>
    <property type="match status" value="1"/>
</dbReference>
<organism evidence="6 7">
    <name type="scientific">Facklamia miroungae</name>
    <dbReference type="NCBI Taxonomy" id="120956"/>
    <lineage>
        <taxon>Bacteria</taxon>
        <taxon>Bacillati</taxon>
        <taxon>Bacillota</taxon>
        <taxon>Bacilli</taxon>
        <taxon>Lactobacillales</taxon>
        <taxon>Aerococcaceae</taxon>
        <taxon>Facklamia</taxon>
    </lineage>
</organism>
<accession>A0A1G7PL38</accession>
<evidence type="ECO:0000256" key="3">
    <source>
        <dbReference type="ARBA" id="ARBA00022112"/>
    </source>
</evidence>
<dbReference type="EMBL" id="FNCK01000001">
    <property type="protein sequence ID" value="SDF86349.1"/>
    <property type="molecule type" value="Genomic_DNA"/>
</dbReference>
<sequence length="267" mass="30228">MTDLFFKDLIDYLNARYPQDYAEDWDKVGLHFGHINNPVKRVMVALDLRPQVVAEALEQKIDTLILHHPPIFHAIDRFDWSDPQIKMYQTVIQAGMNVFAMHTNYDAAPGGMNDILAQALRLEAVQPFKELVEGQVAIGRVGLLPQALTRHELFAYIKQTFKRSSLTVIEKVPRASYQKIAIVGGAGASFMDQVERVGPDVFITGDISYHTGHDLYEKAFMTIDAGHYIEHLFIDVEVARIQKHVAEKGWDIEVIASSVSTDPFTYQ</sequence>
<evidence type="ECO:0000313" key="6">
    <source>
        <dbReference type="EMBL" id="SDF86349.1"/>
    </source>
</evidence>
<dbReference type="PANTHER" id="PTHR13799">
    <property type="entry name" value="NGG1 INTERACTING FACTOR 3"/>
    <property type="match status" value="1"/>
</dbReference>
<feature type="binding site" evidence="5">
    <location>
        <position position="68"/>
    </location>
    <ligand>
        <name>a divalent metal cation</name>
        <dbReference type="ChEBI" id="CHEBI:60240"/>
        <label>1</label>
    </ligand>
</feature>
<dbReference type="RefSeq" id="WP_090288976.1">
    <property type="nucleotide sequence ID" value="NZ_FNCK01000001.1"/>
</dbReference>
<dbReference type="Pfam" id="PF01784">
    <property type="entry name" value="DUF34_NIF3"/>
    <property type="match status" value="1"/>
</dbReference>
<feature type="binding site" evidence="5">
    <location>
        <position position="106"/>
    </location>
    <ligand>
        <name>a divalent metal cation</name>
        <dbReference type="ChEBI" id="CHEBI:60240"/>
        <label>1</label>
    </ligand>
</feature>
<dbReference type="InterPro" id="IPR036069">
    <property type="entry name" value="DUF34/NIF3_sf"/>
</dbReference>
<dbReference type="GO" id="GO:0005737">
    <property type="term" value="C:cytoplasm"/>
    <property type="evidence" value="ECO:0007669"/>
    <property type="project" value="TreeGrafter"/>
</dbReference>
<dbReference type="OrthoDB" id="9792792at2"/>
<dbReference type="PANTHER" id="PTHR13799:SF14">
    <property type="entry name" value="GTP CYCLOHYDROLASE 1 TYPE 2 HOMOLOG"/>
    <property type="match status" value="1"/>
</dbReference>
<evidence type="ECO:0000256" key="5">
    <source>
        <dbReference type="PIRSR" id="PIRSR602678-1"/>
    </source>
</evidence>
<proteinExistence type="inferred from homology"/>
<comment type="subunit">
    <text evidence="2">Homohexamer.</text>
</comment>
<dbReference type="STRING" id="120956.SAMN05421791_101275"/>
<dbReference type="Proteomes" id="UP000199708">
    <property type="component" value="Unassembled WGS sequence"/>
</dbReference>
<evidence type="ECO:0000256" key="4">
    <source>
        <dbReference type="ARBA" id="ARBA00022723"/>
    </source>
</evidence>
<feature type="binding site" evidence="5">
    <location>
        <position position="230"/>
    </location>
    <ligand>
        <name>a divalent metal cation</name>
        <dbReference type="ChEBI" id="CHEBI:60240"/>
        <label>1</label>
    </ligand>
</feature>
<keyword evidence="4 5" id="KW-0479">Metal-binding</keyword>
<protein>
    <recommendedName>
        <fullName evidence="3">GTP cyclohydrolase 1 type 2 homolog</fullName>
    </recommendedName>
</protein>
<dbReference type="SUPFAM" id="SSF102705">
    <property type="entry name" value="NIF3 (NGG1p interacting factor 3)-like"/>
    <property type="match status" value="1"/>
</dbReference>
<dbReference type="AlphaFoldDB" id="A0A1G7PL38"/>
<name>A0A1G7PL38_9LACT</name>
<evidence type="ECO:0000313" key="7">
    <source>
        <dbReference type="Proteomes" id="UP000199708"/>
    </source>
</evidence>
<feature type="binding site" evidence="5">
    <location>
        <position position="67"/>
    </location>
    <ligand>
        <name>a divalent metal cation</name>
        <dbReference type="ChEBI" id="CHEBI:60240"/>
        <label>1</label>
    </ligand>
</feature>
<keyword evidence="7" id="KW-1185">Reference proteome</keyword>